<protein>
    <recommendedName>
        <fullName evidence="8">Integrase catalytic domain-containing protein</fullName>
    </recommendedName>
</protein>
<evidence type="ECO:0000256" key="7">
    <source>
        <dbReference type="ARBA" id="ARBA00023268"/>
    </source>
</evidence>
<evidence type="ECO:0000256" key="4">
    <source>
        <dbReference type="ARBA" id="ARBA00022759"/>
    </source>
</evidence>
<evidence type="ECO:0000313" key="9">
    <source>
        <dbReference type="EMBL" id="SZX66072.1"/>
    </source>
</evidence>
<keyword evidence="1" id="KW-0808">Transferase</keyword>
<dbReference type="STRING" id="3088.A0A383VMU0"/>
<dbReference type="Proteomes" id="UP000256970">
    <property type="component" value="Unassembled WGS sequence"/>
</dbReference>
<evidence type="ECO:0000256" key="6">
    <source>
        <dbReference type="ARBA" id="ARBA00022918"/>
    </source>
</evidence>
<dbReference type="InterPro" id="IPR000477">
    <property type="entry name" value="RT_dom"/>
</dbReference>
<dbReference type="Gene3D" id="1.10.340.70">
    <property type="match status" value="1"/>
</dbReference>
<keyword evidence="2" id="KW-0548">Nucleotidyltransferase</keyword>
<dbReference type="SUPFAM" id="SSF56672">
    <property type="entry name" value="DNA/RNA polymerases"/>
    <property type="match status" value="2"/>
</dbReference>
<keyword evidence="5" id="KW-0378">Hydrolase</keyword>
<dbReference type="FunFam" id="1.10.340.70:FF:000001">
    <property type="entry name" value="Retrovirus-related Pol polyprotein from transposon gypsy-like Protein"/>
    <property type="match status" value="1"/>
</dbReference>
<dbReference type="Pfam" id="PF17917">
    <property type="entry name" value="RT_RNaseH"/>
    <property type="match status" value="1"/>
</dbReference>
<dbReference type="Pfam" id="PF17921">
    <property type="entry name" value="Integrase_H2C2"/>
    <property type="match status" value="1"/>
</dbReference>
<dbReference type="GO" id="GO:0016787">
    <property type="term" value="F:hydrolase activity"/>
    <property type="evidence" value="ECO:0007669"/>
    <property type="project" value="UniProtKB-KW"/>
</dbReference>
<evidence type="ECO:0000313" key="10">
    <source>
        <dbReference type="Proteomes" id="UP000256970"/>
    </source>
</evidence>
<reference evidence="9 10" key="1">
    <citation type="submission" date="2016-10" db="EMBL/GenBank/DDBJ databases">
        <authorList>
            <person name="Cai Z."/>
        </authorList>
    </citation>
    <scope>NUCLEOTIDE SEQUENCE [LARGE SCALE GENOMIC DNA]</scope>
</reference>
<dbReference type="InterPro" id="IPR050951">
    <property type="entry name" value="Retrovirus_Pol_polyprotein"/>
</dbReference>
<keyword evidence="6" id="KW-0695">RNA-directed DNA polymerase</keyword>
<dbReference type="Gene3D" id="3.30.420.10">
    <property type="entry name" value="Ribonuclease H-like superfamily/Ribonuclease H"/>
    <property type="match status" value="1"/>
</dbReference>
<dbReference type="GO" id="GO:0004519">
    <property type="term" value="F:endonuclease activity"/>
    <property type="evidence" value="ECO:0007669"/>
    <property type="project" value="UniProtKB-KW"/>
</dbReference>
<dbReference type="PANTHER" id="PTHR37984">
    <property type="entry name" value="PROTEIN CBG26694"/>
    <property type="match status" value="1"/>
</dbReference>
<dbReference type="InterPro" id="IPR012337">
    <property type="entry name" value="RNaseH-like_sf"/>
</dbReference>
<dbReference type="InterPro" id="IPR043128">
    <property type="entry name" value="Rev_trsase/Diguanyl_cyclase"/>
</dbReference>
<accession>A0A383VMU0</accession>
<dbReference type="PROSITE" id="PS50994">
    <property type="entry name" value="INTEGRASE"/>
    <property type="match status" value="1"/>
</dbReference>
<dbReference type="GO" id="GO:0003964">
    <property type="term" value="F:RNA-directed DNA polymerase activity"/>
    <property type="evidence" value="ECO:0007669"/>
    <property type="project" value="UniProtKB-KW"/>
</dbReference>
<evidence type="ECO:0000256" key="1">
    <source>
        <dbReference type="ARBA" id="ARBA00022679"/>
    </source>
</evidence>
<dbReference type="InterPro" id="IPR041373">
    <property type="entry name" value="RT_RNaseH"/>
</dbReference>
<keyword evidence="4" id="KW-0255">Endonuclease</keyword>
<keyword evidence="7" id="KW-0511">Multifunctional enzyme</keyword>
<dbReference type="FunFam" id="3.30.70.270:FF:000020">
    <property type="entry name" value="Transposon Tf2-6 polyprotein-like Protein"/>
    <property type="match status" value="1"/>
</dbReference>
<feature type="domain" description="Integrase catalytic" evidence="8">
    <location>
        <begin position="547"/>
        <end position="711"/>
    </location>
</feature>
<dbReference type="AlphaFoldDB" id="A0A383VMU0"/>
<dbReference type="GO" id="GO:0015074">
    <property type="term" value="P:DNA integration"/>
    <property type="evidence" value="ECO:0007669"/>
    <property type="project" value="InterPro"/>
</dbReference>
<evidence type="ECO:0000259" key="8">
    <source>
        <dbReference type="PROSITE" id="PS50994"/>
    </source>
</evidence>
<dbReference type="InterPro" id="IPR001584">
    <property type="entry name" value="Integrase_cat-core"/>
</dbReference>
<dbReference type="Pfam" id="PF17919">
    <property type="entry name" value="RT_RNaseH_2"/>
    <property type="match status" value="1"/>
</dbReference>
<keyword evidence="3" id="KW-0540">Nuclease</keyword>
<dbReference type="CDD" id="cd09274">
    <property type="entry name" value="RNase_HI_RT_Ty3"/>
    <property type="match status" value="2"/>
</dbReference>
<dbReference type="GO" id="GO:0003676">
    <property type="term" value="F:nucleic acid binding"/>
    <property type="evidence" value="ECO:0007669"/>
    <property type="project" value="InterPro"/>
</dbReference>
<keyword evidence="10" id="KW-1185">Reference proteome</keyword>
<evidence type="ECO:0000256" key="2">
    <source>
        <dbReference type="ARBA" id="ARBA00022695"/>
    </source>
</evidence>
<sequence>MNDVLRPFLDDFVIVFLDDILIYSKTPEQHLAHVDKVLTALRKARLYAGLDKCAMKEVTFLGHVVSGEGIKVDPKKVEAVREWPPPRNVTEVRSFLGMTGFYRRFIHHYAHKALPLTNLTSSGIKWRWRADVEAKAFEHLKDTLTSAPVLVTPDPTLPYEVYTDASKFALGALLLQNQGKGRQPVAYLSRKLNSAERNYPTGDREMLGIYYALQAWRCYLEGANFKVNSDHLNHTWFHSKKDLSRRQAKWMLWMESYYSGTEIEYKQGKDNLSDPLSRRPDLASFISSVADDSFLDLVRNGYKTDPLYREPPHMLTEHGGLWYMHGKGRQLVAYLSRKLNSAERNYPTGDREMLGIYYALQAWRCYLEGANFKVNSDHLNHTWFHRKKDLSRRQAKWMLWMESYYCGTEIEYKQGKDNLSDPLSHRPDLASFISSVTYDSFLDLVRNGYETDPLYREPPHMLTKHGGLWYMLGERLAIPQDAGLKQLILQELHDCPSAGHLGVTKTLQRVANRFWWPHMTRAVRQYVTSCPSCQCNKPRSDLLAGLLQPLPVPEKKFEQITMDLITDLPPTARGHDAVVTFVDRLSKLVHFAPTTKTVDAPELARIFIKTWHKHHGTPKVIISDRDPRFQGHFWQAYFDRLGTHLRFSTAFHPQTDGQSERAYRTLEEVLRHFVNPRQDNWDEHLALAEFAINESINPSTGYTPFYLAYGQ</sequence>
<dbReference type="InterPro" id="IPR036397">
    <property type="entry name" value="RNaseH_sf"/>
</dbReference>
<evidence type="ECO:0000256" key="3">
    <source>
        <dbReference type="ARBA" id="ARBA00022722"/>
    </source>
</evidence>
<name>A0A383VMU0_TETOB</name>
<proteinExistence type="predicted"/>
<evidence type="ECO:0000256" key="5">
    <source>
        <dbReference type="ARBA" id="ARBA00022801"/>
    </source>
</evidence>
<dbReference type="CDD" id="cd01647">
    <property type="entry name" value="RT_LTR"/>
    <property type="match status" value="1"/>
</dbReference>
<dbReference type="Gene3D" id="3.30.70.270">
    <property type="match status" value="2"/>
</dbReference>
<dbReference type="PANTHER" id="PTHR37984:SF5">
    <property type="entry name" value="PROTEIN NYNRIN-LIKE"/>
    <property type="match status" value="1"/>
</dbReference>
<dbReference type="SUPFAM" id="SSF53098">
    <property type="entry name" value="Ribonuclease H-like"/>
    <property type="match status" value="1"/>
</dbReference>
<dbReference type="Pfam" id="PF00078">
    <property type="entry name" value="RVT_1"/>
    <property type="match status" value="1"/>
</dbReference>
<dbReference type="InterPro" id="IPR041588">
    <property type="entry name" value="Integrase_H2C2"/>
</dbReference>
<gene>
    <name evidence="9" type="ORF">BQ4739_LOCUS6516</name>
</gene>
<dbReference type="InterPro" id="IPR043502">
    <property type="entry name" value="DNA/RNA_pol_sf"/>
</dbReference>
<organism evidence="9 10">
    <name type="scientific">Tetradesmus obliquus</name>
    <name type="common">Green alga</name>
    <name type="synonym">Acutodesmus obliquus</name>
    <dbReference type="NCBI Taxonomy" id="3088"/>
    <lineage>
        <taxon>Eukaryota</taxon>
        <taxon>Viridiplantae</taxon>
        <taxon>Chlorophyta</taxon>
        <taxon>core chlorophytes</taxon>
        <taxon>Chlorophyceae</taxon>
        <taxon>CS clade</taxon>
        <taxon>Sphaeropleales</taxon>
        <taxon>Scenedesmaceae</taxon>
        <taxon>Tetradesmus</taxon>
    </lineage>
</organism>
<dbReference type="InterPro" id="IPR041577">
    <property type="entry name" value="RT_RNaseH_2"/>
</dbReference>
<dbReference type="EMBL" id="FNXT01000684">
    <property type="protein sequence ID" value="SZX66072.1"/>
    <property type="molecule type" value="Genomic_DNA"/>
</dbReference>